<organism evidence="1 2">
    <name type="scientific">Ceriporiopsis subvermispora (strain B)</name>
    <name type="common">White-rot fungus</name>
    <name type="synonym">Gelatoporia subvermispora</name>
    <dbReference type="NCBI Taxonomy" id="914234"/>
    <lineage>
        <taxon>Eukaryota</taxon>
        <taxon>Fungi</taxon>
        <taxon>Dikarya</taxon>
        <taxon>Basidiomycota</taxon>
        <taxon>Agaricomycotina</taxon>
        <taxon>Agaricomycetes</taxon>
        <taxon>Polyporales</taxon>
        <taxon>Gelatoporiaceae</taxon>
        <taxon>Gelatoporia</taxon>
    </lineage>
</organism>
<evidence type="ECO:0000313" key="2">
    <source>
        <dbReference type="Proteomes" id="UP000016930"/>
    </source>
</evidence>
<name>M2R6K0_CERS8</name>
<dbReference type="Proteomes" id="UP000016930">
    <property type="component" value="Unassembled WGS sequence"/>
</dbReference>
<reference evidence="1 2" key="1">
    <citation type="journal article" date="2012" name="Proc. Natl. Acad. Sci. U.S.A.">
        <title>Comparative genomics of Ceriporiopsis subvermispora and Phanerochaete chrysosporium provide insight into selective ligninolysis.</title>
        <authorList>
            <person name="Fernandez-Fueyo E."/>
            <person name="Ruiz-Duenas F.J."/>
            <person name="Ferreira P."/>
            <person name="Floudas D."/>
            <person name="Hibbett D.S."/>
            <person name="Canessa P."/>
            <person name="Larrondo L.F."/>
            <person name="James T.Y."/>
            <person name="Seelenfreund D."/>
            <person name="Lobos S."/>
            <person name="Polanco R."/>
            <person name="Tello M."/>
            <person name="Honda Y."/>
            <person name="Watanabe T."/>
            <person name="Watanabe T."/>
            <person name="Ryu J.S."/>
            <person name="Kubicek C.P."/>
            <person name="Schmoll M."/>
            <person name="Gaskell J."/>
            <person name="Hammel K.E."/>
            <person name="St John F.J."/>
            <person name="Vanden Wymelenberg A."/>
            <person name="Sabat G."/>
            <person name="Splinter BonDurant S."/>
            <person name="Syed K."/>
            <person name="Yadav J.S."/>
            <person name="Doddapaneni H."/>
            <person name="Subramanian V."/>
            <person name="Lavin J.L."/>
            <person name="Oguiza J.A."/>
            <person name="Perez G."/>
            <person name="Pisabarro A.G."/>
            <person name="Ramirez L."/>
            <person name="Santoyo F."/>
            <person name="Master E."/>
            <person name="Coutinho P.M."/>
            <person name="Henrissat B."/>
            <person name="Lombard V."/>
            <person name="Magnuson J.K."/>
            <person name="Kuees U."/>
            <person name="Hori C."/>
            <person name="Igarashi K."/>
            <person name="Samejima M."/>
            <person name="Held B.W."/>
            <person name="Barry K.W."/>
            <person name="LaButti K.M."/>
            <person name="Lapidus A."/>
            <person name="Lindquist E.A."/>
            <person name="Lucas S.M."/>
            <person name="Riley R."/>
            <person name="Salamov A.A."/>
            <person name="Hoffmeister D."/>
            <person name="Schwenk D."/>
            <person name="Hadar Y."/>
            <person name="Yarden O."/>
            <person name="de Vries R.P."/>
            <person name="Wiebenga A."/>
            <person name="Stenlid J."/>
            <person name="Eastwood D."/>
            <person name="Grigoriev I.V."/>
            <person name="Berka R.M."/>
            <person name="Blanchette R.A."/>
            <person name="Kersten P."/>
            <person name="Martinez A.T."/>
            <person name="Vicuna R."/>
            <person name="Cullen D."/>
        </authorList>
    </citation>
    <scope>NUCLEOTIDE SEQUENCE [LARGE SCALE GENOMIC DNA]</scope>
    <source>
        <strain evidence="1 2">B</strain>
    </source>
</reference>
<dbReference type="EMBL" id="KB445805">
    <property type="protein sequence ID" value="EMD33837.1"/>
    <property type="molecule type" value="Genomic_DNA"/>
</dbReference>
<gene>
    <name evidence="1" type="ORF">CERSUDRAFT_117901</name>
</gene>
<dbReference type="AlphaFoldDB" id="M2R6K0"/>
<evidence type="ECO:0000313" key="1">
    <source>
        <dbReference type="EMBL" id="EMD33837.1"/>
    </source>
</evidence>
<dbReference type="HOGENOM" id="CLU_2454513_0_0_1"/>
<proteinExistence type="predicted"/>
<keyword evidence="2" id="KW-1185">Reference proteome</keyword>
<protein>
    <submittedName>
        <fullName evidence="1">Uncharacterized protein</fullName>
    </submittedName>
</protein>
<sequence length="89" mass="10014">MICQISRGLEATDCCEVLRQNGVPGGLTRSSRVALDPDSSSREMDWCRTSEQVSRECREQRQGRVCGPPMMREPLGCQDILRPGRTMSR</sequence>
<accession>M2R6K0</accession>